<proteinExistence type="predicted"/>
<dbReference type="AlphaFoldDB" id="A0A2B8ZNH3"/>
<dbReference type="Proteomes" id="UP000224076">
    <property type="component" value="Unassembled WGS sequence"/>
</dbReference>
<name>A0A2B8ZNH3_BACCE</name>
<evidence type="ECO:0000313" key="1">
    <source>
        <dbReference type="EMBL" id="PFU38825.1"/>
    </source>
</evidence>
<evidence type="ECO:0000313" key="2">
    <source>
        <dbReference type="Proteomes" id="UP000224076"/>
    </source>
</evidence>
<dbReference type="EMBL" id="NVDG01000046">
    <property type="protein sequence ID" value="PFU38825.1"/>
    <property type="molecule type" value="Genomic_DNA"/>
</dbReference>
<comment type="caution">
    <text evidence="1">The sequence shown here is derived from an EMBL/GenBank/DDBJ whole genome shotgun (WGS) entry which is preliminary data.</text>
</comment>
<sequence length="61" mass="6848">MKYCISKSIDVSVNAYYNEGMKIHYILLLNKGGNHMEIAMAVLKFVGGVIPLVQELLKAFM</sequence>
<gene>
    <name evidence="1" type="ORF">COK86_25170</name>
</gene>
<protein>
    <submittedName>
        <fullName evidence="1">Uncharacterized protein</fullName>
    </submittedName>
</protein>
<reference evidence="1 2" key="1">
    <citation type="submission" date="2017-09" db="EMBL/GenBank/DDBJ databases">
        <title>Large-scale bioinformatics analysis of Bacillus genomes uncovers conserved roles of natural products in bacterial physiology.</title>
        <authorList>
            <consortium name="Agbiome Team Llc"/>
            <person name="Bleich R.M."/>
            <person name="Grubbs K.J."/>
            <person name="Santa Maria K.C."/>
            <person name="Allen S.E."/>
            <person name="Farag S."/>
            <person name="Shank E.A."/>
            <person name="Bowers A."/>
        </authorList>
    </citation>
    <scope>NUCLEOTIDE SEQUENCE [LARGE SCALE GENOMIC DNA]</scope>
    <source>
        <strain evidence="1 2">AFS061806</strain>
    </source>
</reference>
<organism evidence="1 2">
    <name type="scientific">Bacillus cereus</name>
    <dbReference type="NCBI Taxonomy" id="1396"/>
    <lineage>
        <taxon>Bacteria</taxon>
        <taxon>Bacillati</taxon>
        <taxon>Bacillota</taxon>
        <taxon>Bacilli</taxon>
        <taxon>Bacillales</taxon>
        <taxon>Bacillaceae</taxon>
        <taxon>Bacillus</taxon>
        <taxon>Bacillus cereus group</taxon>
    </lineage>
</organism>
<accession>A0A2B8ZNH3</accession>
<dbReference type="RefSeq" id="WP_033658174.1">
    <property type="nucleotide sequence ID" value="NZ_NUXC01000034.1"/>
</dbReference>